<reference evidence="2" key="1">
    <citation type="submission" date="2019-06" db="EMBL/GenBank/DDBJ databases">
        <authorList>
            <person name="Murdoch R.W."/>
            <person name="Fathepure B."/>
        </authorList>
    </citation>
    <scope>NUCLEOTIDE SEQUENCE</scope>
</reference>
<proteinExistence type="predicted"/>
<organism evidence="2">
    <name type="scientific">uncultured organism</name>
    <dbReference type="NCBI Taxonomy" id="155900"/>
    <lineage>
        <taxon>unclassified sequences</taxon>
        <taxon>environmental samples</taxon>
    </lineage>
</organism>
<dbReference type="AlphaFoldDB" id="A0A5B8RBT9"/>
<dbReference type="Pfam" id="PF18735">
    <property type="entry name" value="HEPN_RiboL-PSP"/>
    <property type="match status" value="1"/>
</dbReference>
<dbReference type="InterPro" id="IPR041519">
    <property type="entry name" value="HEPN_RiboL-PSP"/>
</dbReference>
<dbReference type="EMBL" id="MN079153">
    <property type="protein sequence ID" value="QEA06579.1"/>
    <property type="molecule type" value="Genomic_DNA"/>
</dbReference>
<sequence>MLEDSPYLEDIDAGRLRRAKELSEIKSQLAVGESSPYGIQSKAVIVLTYAHWEGFYNECARAYIERLKSDKKKVGDVSWSLLAGVLRPELQRLRDRNNSSDAELEFVDRLRDVLACDFARFDVAVVSSRSNLDFDKLRHNFRVLGFDIERFQKWRLRIDKELVGWRHSVAHGDNPDLSSLDMDKHVAFTQELLLALADVFQEAVEQLHVAEGS</sequence>
<feature type="domain" description="RiboL-PSP-HEPN" evidence="1">
    <location>
        <begin position="17"/>
        <end position="200"/>
    </location>
</feature>
<protein>
    <recommendedName>
        <fullName evidence="1">RiboL-PSP-HEPN domain-containing protein</fullName>
    </recommendedName>
</protein>
<name>A0A5B8RBT9_9ZZZZ</name>
<evidence type="ECO:0000259" key="1">
    <source>
        <dbReference type="Pfam" id="PF18735"/>
    </source>
</evidence>
<gene>
    <name evidence="2" type="ORF">KBTEX_02919</name>
</gene>
<evidence type="ECO:0000313" key="2">
    <source>
        <dbReference type="EMBL" id="QEA06579.1"/>
    </source>
</evidence>
<accession>A0A5B8RBT9</accession>